<comment type="caution">
    <text evidence="2">The sequence shown here is derived from an EMBL/GenBank/DDBJ whole genome shotgun (WGS) entry which is preliminary data.</text>
</comment>
<dbReference type="AlphaFoldDB" id="A0A1V1P2Z9"/>
<sequence length="233" mass="26028">MYKIVLCTVALIIGTTMVIWATINARNMAISSFPMFAANPGMAWGIGLIYLGVALVLEVGPEFLKLDEQWRKIYHIVIVSITALDIIIWCILFSKTAGLMGEDGITVDLNSLLEAPPELFGLDSSTVDFIFTAAQTSLEFLIPSILFMYVNYEYRQHIKSKPYVSIEDNPSYVSISSEIDKSRTNIGKYSESVNAISHFERLIPKLEKEYSSSAVSALSKLHLRKQQSATLFL</sequence>
<keyword evidence="1" id="KW-0812">Transmembrane</keyword>
<dbReference type="Proteomes" id="UP000189670">
    <property type="component" value="Unassembled WGS sequence"/>
</dbReference>
<accession>A0A1V1P2Z9</accession>
<organism evidence="2 3">
    <name type="scientific">Candidatus Magnetoglobus multicellularis str. Araruama</name>
    <dbReference type="NCBI Taxonomy" id="890399"/>
    <lineage>
        <taxon>Bacteria</taxon>
        <taxon>Pseudomonadati</taxon>
        <taxon>Thermodesulfobacteriota</taxon>
        <taxon>Desulfobacteria</taxon>
        <taxon>Desulfobacterales</taxon>
        <taxon>Desulfobacteraceae</taxon>
        <taxon>Candidatus Magnetoglobus</taxon>
    </lineage>
</organism>
<evidence type="ECO:0000313" key="3">
    <source>
        <dbReference type="Proteomes" id="UP000189670"/>
    </source>
</evidence>
<protein>
    <submittedName>
        <fullName evidence="2">Uncharacterized protein</fullName>
    </submittedName>
</protein>
<keyword evidence="1" id="KW-0472">Membrane</keyword>
<feature type="transmembrane region" description="Helical" evidence="1">
    <location>
        <begin position="73"/>
        <end position="94"/>
    </location>
</feature>
<proteinExistence type="predicted"/>
<feature type="transmembrane region" description="Helical" evidence="1">
    <location>
        <begin position="129"/>
        <end position="152"/>
    </location>
</feature>
<dbReference type="EMBL" id="ATBP01000690">
    <property type="protein sequence ID" value="ETR69269.1"/>
    <property type="molecule type" value="Genomic_DNA"/>
</dbReference>
<keyword evidence="1" id="KW-1133">Transmembrane helix</keyword>
<evidence type="ECO:0000256" key="1">
    <source>
        <dbReference type="SAM" id="Phobius"/>
    </source>
</evidence>
<feature type="transmembrane region" description="Helical" evidence="1">
    <location>
        <begin position="41"/>
        <end position="61"/>
    </location>
</feature>
<name>A0A1V1P2Z9_9BACT</name>
<gene>
    <name evidence="2" type="ORF">OMM_04039</name>
</gene>
<evidence type="ECO:0000313" key="2">
    <source>
        <dbReference type="EMBL" id="ETR69269.1"/>
    </source>
</evidence>
<reference evidence="3" key="1">
    <citation type="submission" date="2012-11" db="EMBL/GenBank/DDBJ databases">
        <authorList>
            <person name="Lucero-Rivera Y.E."/>
            <person name="Tovar-Ramirez D."/>
        </authorList>
    </citation>
    <scope>NUCLEOTIDE SEQUENCE [LARGE SCALE GENOMIC DNA]</scope>
    <source>
        <strain evidence="3">Araruama</strain>
    </source>
</reference>